<dbReference type="Gene3D" id="3.20.20.300">
    <property type="entry name" value="Glycoside hydrolase, family 3, N-terminal domain"/>
    <property type="match status" value="1"/>
</dbReference>
<protein>
    <recommendedName>
        <fullName evidence="3">beta-N-acetylhexosaminidase</fullName>
        <ecNumber evidence="3">3.2.1.52</ecNumber>
    </recommendedName>
</protein>
<evidence type="ECO:0000313" key="9">
    <source>
        <dbReference type="EMBL" id="OTO10129.1"/>
    </source>
</evidence>
<feature type="domain" description="Glycoside hydrolase family 3 N-terminal" evidence="7">
    <location>
        <begin position="109"/>
        <end position="422"/>
    </location>
</feature>
<evidence type="ECO:0000259" key="7">
    <source>
        <dbReference type="Pfam" id="PF00933"/>
    </source>
</evidence>
<reference evidence="9" key="1">
    <citation type="submission" date="2017-05" db="EMBL/GenBank/DDBJ databases">
        <title>The Genome Sequence of Enterococcus sp. 4G2_DIV0659.</title>
        <authorList>
            <consortium name="The Broad Institute Genomics Platform"/>
            <consortium name="The Broad Institute Genomic Center for Infectious Diseases"/>
            <person name="Earl A."/>
            <person name="Manson A."/>
            <person name="Schwartman J."/>
            <person name="Gilmore M."/>
            <person name="Abouelleil A."/>
            <person name="Cao P."/>
            <person name="Chapman S."/>
            <person name="Cusick C."/>
            <person name="Shea T."/>
            <person name="Young S."/>
            <person name="Neafsey D."/>
            <person name="Nusbaum C."/>
            <person name="Birren B."/>
        </authorList>
    </citation>
    <scope>NUCLEOTIDE SEQUENCE [LARGE SCALE GENOMIC DNA]</scope>
    <source>
        <strain evidence="9">4G2_DIV0659</strain>
    </source>
</reference>
<keyword evidence="5" id="KW-0326">Glycosidase</keyword>
<accession>A0A242CIZ5</accession>
<evidence type="ECO:0000256" key="1">
    <source>
        <dbReference type="ARBA" id="ARBA00001231"/>
    </source>
</evidence>
<dbReference type="AlphaFoldDB" id="A0A242CIZ5"/>
<feature type="transmembrane region" description="Helical" evidence="6">
    <location>
        <begin position="34"/>
        <end position="57"/>
    </location>
</feature>
<evidence type="ECO:0000256" key="4">
    <source>
        <dbReference type="ARBA" id="ARBA00022801"/>
    </source>
</evidence>
<dbReference type="PANTHER" id="PTHR30480">
    <property type="entry name" value="BETA-HEXOSAMINIDASE-RELATED"/>
    <property type="match status" value="1"/>
</dbReference>
<dbReference type="GO" id="GO:0005975">
    <property type="term" value="P:carbohydrate metabolic process"/>
    <property type="evidence" value="ECO:0007669"/>
    <property type="project" value="InterPro"/>
</dbReference>
<sequence length="431" mass="47832">MKKLTASIKVTYNVITLTTISEVKQGGSTINNKTMITSAAAILLLIFDISFGVIGWVNKNNELTQNKESQKVNISNTDRVKERQEKEKDQDFSLNNQEKKIHELISSMTLEEKVGQLFLGRVPIESQQDKIRQYYLGGYLLFGRDMESETPATLKKKIASYQEVSSIPLFIASDEEGGTVSRLSSGNNLVPEQFKSPMEIYQEAGLAGIRSDSQKKSKVLRSYGIQVGLFPVADVAIDPEAFIYDRTLGLDAEKTSEYVKTSVEELRKQRIASTLKHFPGYGDNRDSHVEIVYDTRSLETLQQIDFLPFKAGIAAGADSIMVSHNIVTSIDSTVPASISQPVHDVLRNELGFKGVIMTDDMDMAGLADFISQEEAGLEALKAGNDLILSSSFEEQIPYVIQGIEQGAYSEENLNQSVYRVLKMKSDLGLLK</sequence>
<dbReference type="InterPro" id="IPR050226">
    <property type="entry name" value="NagZ_Beta-hexosaminidase"/>
</dbReference>
<keyword evidence="4" id="KW-0378">Hydrolase</keyword>
<dbReference type="InterPro" id="IPR019800">
    <property type="entry name" value="Glyco_hydro_3_AS"/>
</dbReference>
<dbReference type="GO" id="GO:0009254">
    <property type="term" value="P:peptidoglycan turnover"/>
    <property type="evidence" value="ECO:0007669"/>
    <property type="project" value="TreeGrafter"/>
</dbReference>
<dbReference type="SUPFAM" id="SSF51445">
    <property type="entry name" value="(Trans)glycosidases"/>
    <property type="match status" value="1"/>
</dbReference>
<dbReference type="GO" id="GO:0004563">
    <property type="term" value="F:beta-N-acetylhexosaminidase activity"/>
    <property type="evidence" value="ECO:0007669"/>
    <property type="project" value="UniProtKB-EC"/>
</dbReference>
<evidence type="ECO:0000256" key="2">
    <source>
        <dbReference type="ARBA" id="ARBA00005336"/>
    </source>
</evidence>
<gene>
    <name evidence="9" type="ORF">A5880_000812</name>
    <name evidence="8" type="ORF">A5880_002917</name>
</gene>
<comment type="catalytic activity">
    <reaction evidence="1">
        <text>Hydrolysis of terminal non-reducing N-acetyl-D-hexosamine residues in N-acetyl-beta-D-hexosaminides.</text>
        <dbReference type="EC" id="3.2.1.52"/>
    </reaction>
</comment>
<dbReference type="Pfam" id="PF00933">
    <property type="entry name" value="Glyco_hydro_3"/>
    <property type="match status" value="1"/>
</dbReference>
<dbReference type="EMBL" id="NGLE01000001">
    <property type="protein sequence ID" value="OTO10129.1"/>
    <property type="molecule type" value="Genomic_DNA"/>
</dbReference>
<dbReference type="InterPro" id="IPR036962">
    <property type="entry name" value="Glyco_hydro_3_N_sf"/>
</dbReference>
<reference evidence="8 10" key="2">
    <citation type="submission" date="2018-07" db="EMBL/GenBank/DDBJ databases">
        <title>The Genome Sequence of Enterococcus sp. DIV0659b.</title>
        <authorList>
            <consortium name="The Broad Institute Genomics Platform"/>
            <consortium name="The Broad Institute Genomic Center for Infectious Diseases"/>
            <person name="Earl A."/>
            <person name="Manson A."/>
            <person name="Schwartman J."/>
            <person name="Gilmore M."/>
            <person name="Abouelleil A."/>
            <person name="Cao P."/>
            <person name="Chapman S."/>
            <person name="Cusick C."/>
            <person name="Shea T."/>
            <person name="Young S."/>
            <person name="Neafsey D."/>
            <person name="Nusbaum C."/>
            <person name="Birren B."/>
        </authorList>
    </citation>
    <scope>NUCLEOTIDE SEQUENCE [LARGE SCALE GENOMIC DNA]</scope>
    <source>
        <strain evidence="8 10">4G2_DIV0659</strain>
    </source>
</reference>
<keyword evidence="6" id="KW-0472">Membrane</keyword>
<dbReference type="EMBL" id="NGLE02000001">
    <property type="protein sequence ID" value="MEI5995327.1"/>
    <property type="molecule type" value="Genomic_DNA"/>
</dbReference>
<dbReference type="InterPro" id="IPR001764">
    <property type="entry name" value="Glyco_hydro_3_N"/>
</dbReference>
<name>A0A242CIZ5_9ENTE</name>
<dbReference type="InterPro" id="IPR017853">
    <property type="entry name" value="GH"/>
</dbReference>
<organism evidence="9">
    <name type="scientific">Candidatus Enterococcus mansonii</name>
    <dbReference type="NCBI Taxonomy" id="1834181"/>
    <lineage>
        <taxon>Bacteria</taxon>
        <taxon>Bacillati</taxon>
        <taxon>Bacillota</taxon>
        <taxon>Bacilli</taxon>
        <taxon>Lactobacillales</taxon>
        <taxon>Enterococcaceae</taxon>
        <taxon>Enterococcus</taxon>
    </lineage>
</organism>
<keyword evidence="10" id="KW-1185">Reference proteome</keyword>
<dbReference type="EC" id="3.2.1.52" evidence="3"/>
<dbReference type="PROSITE" id="PS00775">
    <property type="entry name" value="GLYCOSYL_HYDROL_F3"/>
    <property type="match status" value="1"/>
</dbReference>
<keyword evidence="6" id="KW-1133">Transmembrane helix</keyword>
<evidence type="ECO:0000256" key="5">
    <source>
        <dbReference type="ARBA" id="ARBA00023295"/>
    </source>
</evidence>
<dbReference type="PANTHER" id="PTHR30480:SF13">
    <property type="entry name" value="BETA-HEXOSAMINIDASE"/>
    <property type="match status" value="1"/>
</dbReference>
<evidence type="ECO:0000256" key="3">
    <source>
        <dbReference type="ARBA" id="ARBA00012663"/>
    </source>
</evidence>
<comment type="caution">
    <text evidence="9">The sequence shown here is derived from an EMBL/GenBank/DDBJ whole genome shotgun (WGS) entry which is preliminary data.</text>
</comment>
<evidence type="ECO:0000256" key="6">
    <source>
        <dbReference type="SAM" id="Phobius"/>
    </source>
</evidence>
<keyword evidence="6" id="KW-0812">Transmembrane</keyword>
<evidence type="ECO:0000313" key="10">
    <source>
        <dbReference type="Proteomes" id="UP000195139"/>
    </source>
</evidence>
<evidence type="ECO:0000313" key="8">
    <source>
        <dbReference type="EMBL" id="MEI5995327.1"/>
    </source>
</evidence>
<dbReference type="STRING" id="1834181.A5880_000812"/>
<dbReference type="Proteomes" id="UP000195139">
    <property type="component" value="Unassembled WGS sequence"/>
</dbReference>
<proteinExistence type="inferred from homology"/>
<comment type="similarity">
    <text evidence="2">Belongs to the glycosyl hydrolase 3 family.</text>
</comment>